<evidence type="ECO:0000259" key="1">
    <source>
        <dbReference type="Pfam" id="PF09643"/>
    </source>
</evidence>
<accession>A0A9W5AWZ0</accession>
<sequence length="131" mass="15521">MKEIKFKAYFKVDKRIYDVWAINFSREEIELFDKKMQVDFEASFDDVELMQYTGYKDKDGVEIYEGDILQGIDEMHNELCVALFKDGQFCFFNPKRECNFFIVGQNSEITCEVIGNIYENEELLVGEMINE</sequence>
<reference evidence="2 3" key="1">
    <citation type="submission" date="2015-11" db="EMBL/GenBank/DDBJ databases">
        <authorList>
            <consortium name="Pathogen Informatics"/>
        </authorList>
    </citation>
    <scope>NUCLEOTIDE SEQUENCE [LARGE SCALE GENOMIC DNA]</scope>
    <source>
        <strain evidence="2 3">007A-0283</strain>
    </source>
</reference>
<dbReference type="RefSeq" id="WP_059443094.1">
    <property type="nucleotide sequence ID" value="NZ_FAVC01000005.1"/>
</dbReference>
<evidence type="ECO:0000313" key="2">
    <source>
        <dbReference type="EMBL" id="CUU92246.1"/>
    </source>
</evidence>
<dbReference type="Pfam" id="PF09643">
    <property type="entry name" value="YopX"/>
    <property type="match status" value="1"/>
</dbReference>
<feature type="domain" description="YopX protein" evidence="1">
    <location>
        <begin position="5"/>
        <end position="124"/>
    </location>
</feature>
<dbReference type="EMBL" id="FAVC01000005">
    <property type="protein sequence ID" value="CUU92246.1"/>
    <property type="molecule type" value="Genomic_DNA"/>
</dbReference>
<gene>
    <name evidence="2" type="ORF">ERS739223_01878</name>
</gene>
<name>A0A9W5AWZ0_CAMHY</name>
<organism evidence="2 3">
    <name type="scientific">Campylobacter hyointestinalis subsp. hyointestinalis</name>
    <dbReference type="NCBI Taxonomy" id="91352"/>
    <lineage>
        <taxon>Bacteria</taxon>
        <taxon>Pseudomonadati</taxon>
        <taxon>Campylobacterota</taxon>
        <taxon>Epsilonproteobacteria</taxon>
        <taxon>Campylobacterales</taxon>
        <taxon>Campylobacteraceae</taxon>
        <taxon>Campylobacter</taxon>
    </lineage>
</organism>
<proteinExistence type="predicted"/>
<comment type="caution">
    <text evidence="2">The sequence shown here is derived from an EMBL/GenBank/DDBJ whole genome shotgun (WGS) entry which is preliminary data.</text>
</comment>
<evidence type="ECO:0000313" key="3">
    <source>
        <dbReference type="Proteomes" id="UP000052245"/>
    </source>
</evidence>
<dbReference type="AlphaFoldDB" id="A0A9W5AWZ0"/>
<protein>
    <submittedName>
        <fullName evidence="2">YopX protein</fullName>
    </submittedName>
</protein>
<dbReference type="SUPFAM" id="SSF159006">
    <property type="entry name" value="YopX-like"/>
    <property type="match status" value="1"/>
</dbReference>
<dbReference type="NCBIfam" id="TIGR01671">
    <property type="entry name" value="phage_TIGR01671"/>
    <property type="match status" value="1"/>
</dbReference>
<dbReference type="InterPro" id="IPR010024">
    <property type="entry name" value="CHP16711"/>
</dbReference>
<dbReference type="Proteomes" id="UP000052245">
    <property type="component" value="Unassembled WGS sequence"/>
</dbReference>
<dbReference type="InterPro" id="IPR023385">
    <property type="entry name" value="YopX-like_C"/>
</dbReference>
<dbReference type="InterPro" id="IPR019096">
    <property type="entry name" value="YopX_protein"/>
</dbReference>
<dbReference type="Gene3D" id="2.30.30.290">
    <property type="entry name" value="YopX-like domains"/>
    <property type="match status" value="1"/>
</dbReference>